<feature type="domain" description="Ubiquitin-like protease family profile" evidence="4">
    <location>
        <begin position="81"/>
        <end position="183"/>
    </location>
</feature>
<keyword evidence="6" id="KW-1185">Reference proteome</keyword>
<organism evidence="5 6">
    <name type="scientific">Stylosanthes scabra</name>
    <dbReference type="NCBI Taxonomy" id="79078"/>
    <lineage>
        <taxon>Eukaryota</taxon>
        <taxon>Viridiplantae</taxon>
        <taxon>Streptophyta</taxon>
        <taxon>Embryophyta</taxon>
        <taxon>Tracheophyta</taxon>
        <taxon>Spermatophyta</taxon>
        <taxon>Magnoliopsida</taxon>
        <taxon>eudicotyledons</taxon>
        <taxon>Gunneridae</taxon>
        <taxon>Pentapetalae</taxon>
        <taxon>rosids</taxon>
        <taxon>fabids</taxon>
        <taxon>Fabales</taxon>
        <taxon>Fabaceae</taxon>
        <taxon>Papilionoideae</taxon>
        <taxon>50 kb inversion clade</taxon>
        <taxon>dalbergioids sensu lato</taxon>
        <taxon>Dalbergieae</taxon>
        <taxon>Pterocarpus clade</taxon>
        <taxon>Stylosanthes</taxon>
    </lineage>
</organism>
<dbReference type="InterPro" id="IPR038765">
    <property type="entry name" value="Papain-like_cys_pep_sf"/>
</dbReference>
<dbReference type="Pfam" id="PF02902">
    <property type="entry name" value="Peptidase_C48"/>
    <property type="match status" value="1"/>
</dbReference>
<evidence type="ECO:0000313" key="6">
    <source>
        <dbReference type="Proteomes" id="UP001341840"/>
    </source>
</evidence>
<keyword evidence="2" id="KW-0645">Protease</keyword>
<dbReference type="Gene3D" id="3.40.395.10">
    <property type="entry name" value="Adenoviral Proteinase, Chain A"/>
    <property type="match status" value="1"/>
</dbReference>
<evidence type="ECO:0000256" key="2">
    <source>
        <dbReference type="ARBA" id="ARBA00022670"/>
    </source>
</evidence>
<dbReference type="SUPFAM" id="SSF54001">
    <property type="entry name" value="Cysteine proteinases"/>
    <property type="match status" value="1"/>
</dbReference>
<dbReference type="InterPro" id="IPR003653">
    <property type="entry name" value="Peptidase_C48_C"/>
</dbReference>
<evidence type="ECO:0000256" key="1">
    <source>
        <dbReference type="ARBA" id="ARBA00005234"/>
    </source>
</evidence>
<keyword evidence="3" id="KW-0378">Hydrolase</keyword>
<evidence type="ECO:0000259" key="4">
    <source>
        <dbReference type="Pfam" id="PF02902"/>
    </source>
</evidence>
<dbReference type="EMBL" id="JASCZI010181549">
    <property type="protein sequence ID" value="MED6184459.1"/>
    <property type="molecule type" value="Genomic_DNA"/>
</dbReference>
<evidence type="ECO:0000256" key="3">
    <source>
        <dbReference type="ARBA" id="ARBA00022801"/>
    </source>
</evidence>
<name>A0ABU6WF79_9FABA</name>
<protein>
    <recommendedName>
        <fullName evidence="4">Ubiquitin-like protease family profile domain-containing protein</fullName>
    </recommendedName>
</protein>
<evidence type="ECO:0000313" key="5">
    <source>
        <dbReference type="EMBL" id="MED6184459.1"/>
    </source>
</evidence>
<sequence length="237" mass="27486">MTRVDFQCLIPNNEVHSNILMLAALKTIIAQRAFDKTFEEISDKITIWSLPPQFGIDALNSDISRQVVFEKYKDFWMPKSSALKYIYVPFIDDIFHWFLMVVFIDEGEVYKLDSYPNPDRDISKNFVMRWTLELLNYILCSPYSATKVLENKDLPIDNWPFNKARGIPDCKTSDDSPIWLLKWMAMEDMFQSNLTTRPPDAQIRMLAACANLTGNHNEICHIVKNHSAARRKALVGN</sequence>
<comment type="caution">
    <text evidence="5">The sequence shown here is derived from an EMBL/GenBank/DDBJ whole genome shotgun (WGS) entry which is preliminary data.</text>
</comment>
<comment type="similarity">
    <text evidence="1">Belongs to the peptidase C48 family.</text>
</comment>
<reference evidence="5 6" key="1">
    <citation type="journal article" date="2023" name="Plants (Basel)">
        <title>Bridging the Gap: Combining Genomics and Transcriptomics Approaches to Understand Stylosanthes scabra, an Orphan Legume from the Brazilian Caatinga.</title>
        <authorList>
            <person name="Ferreira-Neto J.R.C."/>
            <person name="da Silva M.D."/>
            <person name="Binneck E."/>
            <person name="de Melo N.F."/>
            <person name="da Silva R.H."/>
            <person name="de Melo A.L.T.M."/>
            <person name="Pandolfi V."/>
            <person name="Bustamante F.O."/>
            <person name="Brasileiro-Vidal A.C."/>
            <person name="Benko-Iseppon A.M."/>
        </authorList>
    </citation>
    <scope>NUCLEOTIDE SEQUENCE [LARGE SCALE GENOMIC DNA]</scope>
    <source>
        <tissue evidence="5">Leaves</tissue>
    </source>
</reference>
<gene>
    <name evidence="5" type="ORF">PIB30_047661</name>
</gene>
<proteinExistence type="inferred from homology"/>
<accession>A0ABU6WF79</accession>
<dbReference type="Proteomes" id="UP001341840">
    <property type="component" value="Unassembled WGS sequence"/>
</dbReference>